<dbReference type="InterPro" id="IPR002372">
    <property type="entry name" value="PQQ_rpt_dom"/>
</dbReference>
<dbReference type="Proteomes" id="UP001164459">
    <property type="component" value="Chromosome"/>
</dbReference>
<feature type="domain" description="Pyrrolo-quinoline quinone repeat" evidence="2">
    <location>
        <begin position="88"/>
        <end position="262"/>
    </location>
</feature>
<dbReference type="InterPro" id="IPR011047">
    <property type="entry name" value="Quinoprotein_ADH-like_sf"/>
</dbReference>
<dbReference type="PANTHER" id="PTHR44394">
    <property type="entry name" value="BETA-ALANINE-ACTIVATING ENZYME"/>
    <property type="match status" value="1"/>
</dbReference>
<evidence type="ECO:0000256" key="1">
    <source>
        <dbReference type="SAM" id="MobiDB-lite"/>
    </source>
</evidence>
<gene>
    <name evidence="3" type="ORF">O0S08_29675</name>
</gene>
<dbReference type="SMART" id="SM00564">
    <property type="entry name" value="PQQ"/>
    <property type="match status" value="6"/>
</dbReference>
<feature type="region of interest" description="Disordered" evidence="1">
    <location>
        <begin position="49"/>
        <end position="88"/>
    </location>
</feature>
<evidence type="ECO:0000259" key="2">
    <source>
        <dbReference type="Pfam" id="PF13360"/>
    </source>
</evidence>
<evidence type="ECO:0000313" key="4">
    <source>
        <dbReference type="Proteomes" id="UP001164459"/>
    </source>
</evidence>
<dbReference type="Pfam" id="PF13360">
    <property type="entry name" value="PQQ_2"/>
    <property type="match status" value="2"/>
</dbReference>
<dbReference type="Gene3D" id="2.40.10.480">
    <property type="match status" value="1"/>
</dbReference>
<proteinExistence type="predicted"/>
<protein>
    <submittedName>
        <fullName evidence="3">PQQ-binding-like beta-propeller repeat protein</fullName>
    </submittedName>
</protein>
<dbReference type="SUPFAM" id="SSF50998">
    <property type="entry name" value="Quinoprotein alcohol dehydrogenase-like"/>
    <property type="match status" value="2"/>
</dbReference>
<evidence type="ECO:0000313" key="3">
    <source>
        <dbReference type="EMBL" id="WAS90378.1"/>
    </source>
</evidence>
<organism evidence="3 4">
    <name type="scientific">Nannocystis punicea</name>
    <dbReference type="NCBI Taxonomy" id="2995304"/>
    <lineage>
        <taxon>Bacteria</taxon>
        <taxon>Pseudomonadati</taxon>
        <taxon>Myxococcota</taxon>
        <taxon>Polyangia</taxon>
        <taxon>Nannocystales</taxon>
        <taxon>Nannocystaceae</taxon>
        <taxon>Nannocystis</taxon>
    </lineage>
</organism>
<reference evidence="3" key="1">
    <citation type="submission" date="2022-11" db="EMBL/GenBank/DDBJ databases">
        <title>Minimal conservation of predation-associated metabolite biosynthetic gene clusters underscores biosynthetic potential of Myxococcota including descriptions for ten novel species: Archangium lansinium sp. nov., Myxococcus landrumus sp. nov., Nannocystis bai.</title>
        <authorList>
            <person name="Ahearne A."/>
            <person name="Stevens C."/>
            <person name="Dowd S."/>
        </authorList>
    </citation>
    <scope>NUCLEOTIDE SEQUENCE</scope>
    <source>
        <strain evidence="3">Fl3</strain>
    </source>
</reference>
<name>A0ABY7GTV3_9BACT</name>
<sequence>MLGVLGAAGCQWTEATEAPNTQDPGCAKDTDCKGDRICEAGVCVAPRPAEAAVSATSRAPTPATGKWSRGGPGHAGPTQGKGPAQEPKELWDRDLGAVVFASPALGTVGGEPAALVGTHAGRFIGVALGGSRAGEIVLDVTLGGMVWATAAVAGNRAYVGADDDTLYAIDLDKQAIAWTLKLGNCDGARVPGPEGARCDADGGPTIAPDGDLILGADGVYRISPEGQIRWHYPADASIQAKHVFAAPLVAGDGTIYVGGQDGLFMSLSADGAMQWTYSIRADVDGGPALGDNGAIYVGADDGRVHALRTDGSLRWSFVAQKDIRSAIALGEGGAVYATSFDGNLYALSPGGDVKWVLPTGGKIHATPVVDAAGNIFFGSQDERLYAVSPRGKVLWTIELGADIDSSVAIASDGTIVVGCDDGHLRAFR</sequence>
<dbReference type="EMBL" id="CP114040">
    <property type="protein sequence ID" value="WAS90378.1"/>
    <property type="molecule type" value="Genomic_DNA"/>
</dbReference>
<dbReference type="InterPro" id="IPR015943">
    <property type="entry name" value="WD40/YVTN_repeat-like_dom_sf"/>
</dbReference>
<keyword evidence="4" id="KW-1185">Reference proteome</keyword>
<accession>A0ABY7GTV3</accession>
<dbReference type="PANTHER" id="PTHR44394:SF1">
    <property type="entry name" value="BETA-ALANINE-ACTIVATING ENZYME"/>
    <property type="match status" value="1"/>
</dbReference>
<dbReference type="Gene3D" id="2.130.10.10">
    <property type="entry name" value="YVTN repeat-like/Quinoprotein amine dehydrogenase"/>
    <property type="match status" value="2"/>
</dbReference>
<feature type="domain" description="Pyrrolo-quinoline quinone repeat" evidence="2">
    <location>
        <begin position="269"/>
        <end position="401"/>
    </location>
</feature>
<dbReference type="InterPro" id="IPR052091">
    <property type="entry name" value="Beta-ala_Activ/Resist"/>
</dbReference>
<dbReference type="InterPro" id="IPR018391">
    <property type="entry name" value="PQQ_b-propeller_rpt"/>
</dbReference>
<dbReference type="RefSeq" id="WP_269032707.1">
    <property type="nucleotide sequence ID" value="NZ_CP114040.1"/>
</dbReference>